<name>A0A9P7VAS2_9ASCO</name>
<keyword evidence="3" id="KW-0862">Zinc</keyword>
<evidence type="ECO:0000256" key="1">
    <source>
        <dbReference type="ARBA" id="ARBA00022723"/>
    </source>
</evidence>
<gene>
    <name evidence="9" type="ORF">KQ657_004758</name>
</gene>
<evidence type="ECO:0000256" key="3">
    <source>
        <dbReference type="ARBA" id="ARBA00022833"/>
    </source>
</evidence>
<dbReference type="FunFam" id="1.10.287.110:FF:000046">
    <property type="entry name" value="dnaJ homolog subfamily C member 21"/>
    <property type="match status" value="1"/>
</dbReference>
<evidence type="ECO:0000256" key="4">
    <source>
        <dbReference type="PROSITE-ProRule" id="PRU00042"/>
    </source>
</evidence>
<dbReference type="PANTHER" id="PTHR44029">
    <property type="entry name" value="DNAJ HOMOLOG SUBFAMILY C MEMBER 21"/>
    <property type="match status" value="1"/>
</dbReference>
<dbReference type="Gene3D" id="1.10.287.110">
    <property type="entry name" value="DnaJ domain"/>
    <property type="match status" value="1"/>
</dbReference>
<dbReference type="SMART" id="SM00271">
    <property type="entry name" value="DnaJ"/>
    <property type="match status" value="1"/>
</dbReference>
<dbReference type="SMART" id="SM00355">
    <property type="entry name" value="ZnF_C2H2"/>
    <property type="match status" value="2"/>
</dbReference>
<dbReference type="Pfam" id="PF21884">
    <property type="entry name" value="ZUO1-like_ZHD"/>
    <property type="match status" value="1"/>
</dbReference>
<feature type="region of interest" description="Disordered" evidence="6">
    <location>
        <begin position="495"/>
        <end position="536"/>
    </location>
</feature>
<dbReference type="Proteomes" id="UP000790833">
    <property type="component" value="Unassembled WGS sequence"/>
</dbReference>
<dbReference type="InterPro" id="IPR036869">
    <property type="entry name" value="J_dom_sf"/>
</dbReference>
<dbReference type="PROSITE" id="PS50076">
    <property type="entry name" value="DNAJ_2"/>
    <property type="match status" value="1"/>
</dbReference>
<proteinExistence type="predicted"/>
<evidence type="ECO:0000256" key="6">
    <source>
        <dbReference type="SAM" id="MobiDB-lite"/>
    </source>
</evidence>
<feature type="compositionally biased region" description="Basic residues" evidence="6">
    <location>
        <begin position="582"/>
        <end position="591"/>
    </location>
</feature>
<feature type="region of interest" description="Disordered" evidence="6">
    <location>
        <begin position="568"/>
        <end position="591"/>
    </location>
</feature>
<dbReference type="InterPro" id="IPR022755">
    <property type="entry name" value="Znf_C2H2_jaz"/>
</dbReference>
<dbReference type="PROSITE" id="PS50157">
    <property type="entry name" value="ZINC_FINGER_C2H2_2"/>
    <property type="match status" value="1"/>
</dbReference>
<dbReference type="InterPro" id="IPR054076">
    <property type="entry name" value="ZUO1-like_ZHD"/>
</dbReference>
<dbReference type="Pfam" id="PF00226">
    <property type="entry name" value="DnaJ"/>
    <property type="match status" value="1"/>
</dbReference>
<keyword evidence="1" id="KW-0479">Metal-binding</keyword>
<dbReference type="GO" id="GO:0005737">
    <property type="term" value="C:cytoplasm"/>
    <property type="evidence" value="ECO:0007669"/>
    <property type="project" value="TreeGrafter"/>
</dbReference>
<evidence type="ECO:0000256" key="2">
    <source>
        <dbReference type="ARBA" id="ARBA00022771"/>
    </source>
</evidence>
<feature type="domain" description="J" evidence="7">
    <location>
        <begin position="4"/>
        <end position="70"/>
    </location>
</feature>
<dbReference type="PROSITE" id="PS00028">
    <property type="entry name" value="ZINC_FINGER_C2H2_1"/>
    <property type="match status" value="2"/>
</dbReference>
<dbReference type="InterPro" id="IPR001623">
    <property type="entry name" value="DnaJ_domain"/>
</dbReference>
<dbReference type="InterPro" id="IPR036236">
    <property type="entry name" value="Znf_C2H2_sf"/>
</dbReference>
<evidence type="ECO:0000259" key="7">
    <source>
        <dbReference type="PROSITE" id="PS50076"/>
    </source>
</evidence>
<keyword evidence="5" id="KW-0175">Coiled coil</keyword>
<dbReference type="GO" id="GO:0008270">
    <property type="term" value="F:zinc ion binding"/>
    <property type="evidence" value="ECO:0007669"/>
    <property type="project" value="UniProtKB-KW"/>
</dbReference>
<dbReference type="SUPFAM" id="SSF57667">
    <property type="entry name" value="beta-beta-alpha zinc fingers"/>
    <property type="match status" value="1"/>
</dbReference>
<dbReference type="SUPFAM" id="SSF46565">
    <property type="entry name" value="Chaperone J-domain"/>
    <property type="match status" value="1"/>
</dbReference>
<protein>
    <submittedName>
        <fullName evidence="9">Uncharacterized protein</fullName>
    </submittedName>
</protein>
<evidence type="ECO:0000313" key="10">
    <source>
        <dbReference type="Proteomes" id="UP000790833"/>
    </source>
</evidence>
<feature type="coiled-coil region" evidence="5">
    <location>
        <begin position="260"/>
        <end position="287"/>
    </location>
</feature>
<feature type="domain" description="C2H2-type" evidence="8">
    <location>
        <begin position="340"/>
        <end position="364"/>
    </location>
</feature>
<dbReference type="InterPro" id="IPR051964">
    <property type="entry name" value="Chaperone_stress_response"/>
</dbReference>
<evidence type="ECO:0000313" key="9">
    <source>
        <dbReference type="EMBL" id="KAG7194543.1"/>
    </source>
</evidence>
<dbReference type="AlphaFoldDB" id="A0A9P7VAS2"/>
<dbReference type="OrthoDB" id="5894at2759"/>
<sequence length="591" mass="69223">MKTCYYELLGVDTAALEADLKKAYRKKALQLHPDKNPGNVEEATAQFNLVRAAYEVLSDPQERAWYDSHKNQILRDDDDIGLDGNNYDGDEMVIPLISVEDIYRYFNPSMYTTFDDSSHGFYSIVNLLFERLAREEVQHGKYQNLPKYDRYKDDDSTANVTSREFLLFPRFGNSNCEFVEVKDFYGAWGNFQTVKTFNWMDEYRYSHAPDRRTRRLMERENKKLRDGARKEYNETIRKFVAFVKKRDPRYNDGLKNWEKQKRLQRQQEIEKQLLQQHQANLETLARKNNYEVQDWQQLSAKEVEELEVLLQEEYASVDTDLEFADSNDEGDLATEEENIFECIICNKSFKMERQFEVHENSNKHKKLVKKLKWEMRKEGIELGIDKDDIDLDEFETAEEDNDYDSEEKNHGDSEEEEEDAHVKTQDEGLTWDIHEEHTSRLEYEVDDVIDSDIEVEQSSFVHTPKPKKNKKKPIPEMDLGLEEVDDELIKLAKGMKLESDDDEDWSVGSNKRKVKKKRTPKESSTSTREATPLEAESKIDITVSNGAELCAICKQVFASRNKLFRHVKETGHAAPPREVQGKKKGKGKKSR</sequence>
<feature type="compositionally biased region" description="Basic residues" evidence="6">
    <location>
        <begin position="510"/>
        <end position="519"/>
    </location>
</feature>
<feature type="region of interest" description="Disordered" evidence="6">
    <location>
        <begin position="396"/>
        <end position="432"/>
    </location>
</feature>
<dbReference type="Pfam" id="PF12171">
    <property type="entry name" value="zf-C2H2_jaz"/>
    <property type="match status" value="1"/>
</dbReference>
<dbReference type="PRINTS" id="PR00625">
    <property type="entry name" value="JDOMAIN"/>
</dbReference>
<dbReference type="PANTHER" id="PTHR44029:SF1">
    <property type="entry name" value="DNAJ HOMOLOG SUBFAMILY C MEMBER 21"/>
    <property type="match status" value="1"/>
</dbReference>
<organism evidence="9 10">
    <name type="scientific">Scheffersomyces spartinae</name>
    <dbReference type="NCBI Taxonomy" id="45513"/>
    <lineage>
        <taxon>Eukaryota</taxon>
        <taxon>Fungi</taxon>
        <taxon>Dikarya</taxon>
        <taxon>Ascomycota</taxon>
        <taxon>Saccharomycotina</taxon>
        <taxon>Pichiomycetes</taxon>
        <taxon>Debaryomycetaceae</taxon>
        <taxon>Scheffersomyces</taxon>
    </lineage>
</organism>
<dbReference type="InterPro" id="IPR013087">
    <property type="entry name" value="Znf_C2H2_type"/>
</dbReference>
<dbReference type="Gene3D" id="3.30.160.60">
    <property type="entry name" value="Classic Zinc Finger"/>
    <property type="match status" value="1"/>
</dbReference>
<dbReference type="InterPro" id="IPR018253">
    <property type="entry name" value="DnaJ_domain_CS"/>
</dbReference>
<dbReference type="EMBL" id="JAHMUF010000007">
    <property type="protein sequence ID" value="KAG7194543.1"/>
    <property type="molecule type" value="Genomic_DNA"/>
</dbReference>
<dbReference type="RefSeq" id="XP_043050090.1">
    <property type="nucleotide sequence ID" value="XM_043195424.1"/>
</dbReference>
<comment type="caution">
    <text evidence="9">The sequence shown here is derived from an EMBL/GenBank/DDBJ whole genome shotgun (WGS) entry which is preliminary data.</text>
</comment>
<dbReference type="PROSITE" id="PS00636">
    <property type="entry name" value="DNAJ_1"/>
    <property type="match status" value="1"/>
</dbReference>
<dbReference type="GeneID" id="66118132"/>
<evidence type="ECO:0000256" key="5">
    <source>
        <dbReference type="SAM" id="Coils"/>
    </source>
</evidence>
<keyword evidence="2 4" id="KW-0863">Zinc-finger</keyword>
<feature type="compositionally biased region" description="Basic and acidic residues" evidence="6">
    <location>
        <begin position="420"/>
        <end position="432"/>
    </location>
</feature>
<reference evidence="9" key="1">
    <citation type="submission" date="2021-03" db="EMBL/GenBank/DDBJ databases">
        <authorList>
            <person name="Palmer J.M."/>
        </authorList>
    </citation>
    <scope>NUCLEOTIDE SEQUENCE</scope>
    <source>
        <strain evidence="9">ARV_011</strain>
    </source>
</reference>
<feature type="region of interest" description="Disordered" evidence="6">
    <location>
        <begin position="456"/>
        <end position="478"/>
    </location>
</feature>
<feature type="compositionally biased region" description="Acidic residues" evidence="6">
    <location>
        <begin position="396"/>
        <end position="405"/>
    </location>
</feature>
<keyword evidence="10" id="KW-1185">Reference proteome</keyword>
<dbReference type="CDD" id="cd06257">
    <property type="entry name" value="DnaJ"/>
    <property type="match status" value="1"/>
</dbReference>
<accession>A0A9P7VAS2</accession>
<evidence type="ECO:0000259" key="8">
    <source>
        <dbReference type="PROSITE" id="PS50157"/>
    </source>
</evidence>